<keyword evidence="2" id="KW-1185">Reference proteome</keyword>
<evidence type="ECO:0000313" key="2">
    <source>
        <dbReference type="Proteomes" id="UP000219338"/>
    </source>
</evidence>
<evidence type="ECO:0000313" key="1">
    <source>
        <dbReference type="EMBL" id="SJL11958.1"/>
    </source>
</evidence>
<name>A0A284RT76_ARMOS</name>
<proteinExistence type="predicted"/>
<dbReference type="EMBL" id="FUEG01000015">
    <property type="protein sequence ID" value="SJL11958.1"/>
    <property type="molecule type" value="Genomic_DNA"/>
</dbReference>
<gene>
    <name evidence="1" type="ORF">ARMOST_15372</name>
</gene>
<organism evidence="1 2">
    <name type="scientific">Armillaria ostoyae</name>
    <name type="common">Armillaria root rot fungus</name>
    <dbReference type="NCBI Taxonomy" id="47428"/>
    <lineage>
        <taxon>Eukaryota</taxon>
        <taxon>Fungi</taxon>
        <taxon>Dikarya</taxon>
        <taxon>Basidiomycota</taxon>
        <taxon>Agaricomycotina</taxon>
        <taxon>Agaricomycetes</taxon>
        <taxon>Agaricomycetidae</taxon>
        <taxon>Agaricales</taxon>
        <taxon>Marasmiineae</taxon>
        <taxon>Physalacriaceae</taxon>
        <taxon>Armillaria</taxon>
    </lineage>
</organism>
<dbReference type="AlphaFoldDB" id="A0A284RT76"/>
<reference evidence="2" key="1">
    <citation type="journal article" date="2017" name="Nat. Ecol. Evol.">
        <title>Genome expansion and lineage-specific genetic innovations in the forest pathogenic fungi Armillaria.</title>
        <authorList>
            <person name="Sipos G."/>
            <person name="Prasanna A.N."/>
            <person name="Walter M.C."/>
            <person name="O'Connor E."/>
            <person name="Balint B."/>
            <person name="Krizsan K."/>
            <person name="Kiss B."/>
            <person name="Hess J."/>
            <person name="Varga T."/>
            <person name="Slot J."/>
            <person name="Riley R."/>
            <person name="Boka B."/>
            <person name="Rigling D."/>
            <person name="Barry K."/>
            <person name="Lee J."/>
            <person name="Mihaltcheva S."/>
            <person name="LaButti K."/>
            <person name="Lipzen A."/>
            <person name="Waldron R."/>
            <person name="Moloney N.M."/>
            <person name="Sperisen C."/>
            <person name="Kredics L."/>
            <person name="Vagvoelgyi C."/>
            <person name="Patrignani A."/>
            <person name="Fitzpatrick D."/>
            <person name="Nagy I."/>
            <person name="Doyle S."/>
            <person name="Anderson J.B."/>
            <person name="Grigoriev I.V."/>
            <person name="Gueldener U."/>
            <person name="Muensterkoetter M."/>
            <person name="Nagy L.G."/>
        </authorList>
    </citation>
    <scope>NUCLEOTIDE SEQUENCE [LARGE SCALE GENOMIC DNA]</scope>
    <source>
        <strain evidence="2">C18/9</strain>
    </source>
</reference>
<dbReference type="Proteomes" id="UP000219338">
    <property type="component" value="Unassembled WGS sequence"/>
</dbReference>
<accession>A0A284RT76</accession>
<sequence>MMNLGCELGRHYWCCSDASSRTKLIPIQHIISLPFARLEVDAPRSSFQCESRTLCIPVRDDHAKGSKIRSGVLSTEDGNELSQNGSVKSFSRTWPCRCMLEMSGLLLQLAVDRSIATLILCEHSSQRRTLDCVRFETSANSNCAVLESDSNALPKRAQMQL</sequence>
<protein>
    <submittedName>
        <fullName evidence="1">Uncharacterized protein</fullName>
    </submittedName>
</protein>